<evidence type="ECO:0000256" key="3">
    <source>
        <dbReference type="ARBA" id="ARBA00022676"/>
    </source>
</evidence>
<dbReference type="Gene3D" id="1.25.40.1040">
    <property type="match status" value="1"/>
</dbReference>
<dbReference type="SUPFAM" id="SSF48452">
    <property type="entry name" value="TPR-like"/>
    <property type="match status" value="1"/>
</dbReference>
<evidence type="ECO:0000313" key="9">
    <source>
        <dbReference type="Proteomes" id="UP001651880"/>
    </source>
</evidence>
<proteinExistence type="inferred from homology"/>
<sequence length="1086" mass="125724">MKISLCMIVKNEEKNIVNCLDRALEVVDEAIIVDTGSTDKTKELLGEKYARDSRVKIIEYIWEDDFSKARNKFLEYAEGEWILVLDADERLFCDRKRLEEFLNSREDKAYIIPIYNIMDRDNITISSTMTRLYRNDNPSYRGAIHEQILIDGKILIPDIVDGDICKIYHYGYTGTVFKEKGKQGRNMDIIKAQIEEEPNVPFHWYNKGVMEMCQENYDTAIDDFIKSHRLTNKTRMAFHDDLVIRLIQCMVIEKKYKMAIEFIKTVANDPYIGKIPDIYYYCGIAYANIKKYSLATKNFKKAVEMGEYEKGTSKYGAGSFLPKIEWAKVLLFQKKKDAAIEKYKEAVFDKNNIKKQGLEELKHLLKEENKIEELNQLEKNLSNHKTNQLDNTDFDKYKSGVKENIKTLVESGMLKEAKEAIEEYEKIVKDDIDIYSIKGVIAIMEGYMDEAEKVLKEGLDIDGTSFDLLYNLAYLYQSNGLNELAIEYYKKVLQNARKESDEDEIYEILQELGAKESKEEILKYAIPKTSIIILTYNNLQYNKLCIESIRKYTPKGAYEIIVVDNNSTDGTVEWLKEQKDLNLILNDDNMGFPKGCNQGIKAAKNNNDILLLNNDVVVTPNWLTNLKKCLYSSDDIGAAGSITNSCSNYQTISVNYTNLDEMINFAEINNINNESLWEERLRLVGFCMLIKNEVVKKAGLLDEIFTPGNFEDDDYSFRIRRAGYRLMLCKDSFVHHFGSVSFGKVSKEYSELLINNKRKFAEKWGFDPYYIIEIKKEITELISKENNKHDISVLHIGCAGGGTLLDIKNAIPSAELYGIEAIEEVIVNTNHFAHIEAGKLEEIKTFKKSTFDYIIITELQDNETSILEILRYTKKYLNDEGKVYICLYKDKVTLSNKLMEKLLDEIGNYKFELIQVNGQQIFCMKKDCIKEPIKNIKLTFYRKEDLDKISYSLIDGNAHDNKALEKLIRRLDNNIDFENNLEKLRNMISGGNIEAEDLKSIIVKHGIDKVNLFNIVGIVYYQFNIIDKSLMFLEEAFKMNNKNSDTIYNIAYVLHQIKENKLALEFLADIDDSELQQLKQQIEEAI</sequence>
<dbReference type="Gene3D" id="1.25.40.10">
    <property type="entry name" value="Tetratricopeptide repeat domain"/>
    <property type="match status" value="1"/>
</dbReference>
<keyword evidence="9" id="KW-1185">Reference proteome</keyword>
<evidence type="ECO:0000259" key="7">
    <source>
        <dbReference type="Pfam" id="PF00535"/>
    </source>
</evidence>
<accession>A0ABT1NBF1</accession>
<protein>
    <submittedName>
        <fullName evidence="8">Glycosyltransferase</fullName>
        <ecNumber evidence="8">2.4.-.-</ecNumber>
    </submittedName>
</protein>
<evidence type="ECO:0000256" key="2">
    <source>
        <dbReference type="ARBA" id="ARBA00006739"/>
    </source>
</evidence>
<name>A0ABT1NBF1_9FIRM</name>
<dbReference type="Proteomes" id="UP001651880">
    <property type="component" value="Unassembled WGS sequence"/>
</dbReference>
<evidence type="ECO:0000256" key="1">
    <source>
        <dbReference type="ARBA" id="ARBA00004776"/>
    </source>
</evidence>
<keyword evidence="5" id="KW-0802">TPR repeat</keyword>
<feature type="domain" description="Glycosyltransferase 2-like" evidence="7">
    <location>
        <begin position="530"/>
        <end position="696"/>
    </location>
</feature>
<comment type="caution">
    <text evidence="8">The sequence shown here is derived from an EMBL/GenBank/DDBJ whole genome shotgun (WGS) entry which is preliminary data.</text>
</comment>
<feature type="domain" description="Glycosyltransferase 2-like" evidence="7">
    <location>
        <begin position="4"/>
        <end position="129"/>
    </location>
</feature>
<reference evidence="8 9" key="1">
    <citation type="submission" date="2021-10" db="EMBL/GenBank/DDBJ databases">
        <title>Lutispora strain m25 sp. nov., a thermophilic, non-spore-forming bacterium isolated from a lab-scale methanogenic bioreactor digesting anaerobic sludge.</title>
        <authorList>
            <person name="El Houari A."/>
            <person name="Mcdonald J."/>
        </authorList>
    </citation>
    <scope>NUCLEOTIDE SEQUENCE [LARGE SCALE GENOMIC DNA]</scope>
    <source>
        <strain evidence="9">m25</strain>
    </source>
</reference>
<dbReference type="GO" id="GO:0016757">
    <property type="term" value="F:glycosyltransferase activity"/>
    <property type="evidence" value="ECO:0007669"/>
    <property type="project" value="UniProtKB-KW"/>
</dbReference>
<evidence type="ECO:0000256" key="6">
    <source>
        <dbReference type="SAM" id="Coils"/>
    </source>
</evidence>
<feature type="repeat" description="TPR" evidence="5">
    <location>
        <begin position="276"/>
        <end position="309"/>
    </location>
</feature>
<keyword evidence="4 8" id="KW-0808">Transferase</keyword>
<organism evidence="8 9">
    <name type="scientific">Lutispora saccharofermentans</name>
    <dbReference type="NCBI Taxonomy" id="3024236"/>
    <lineage>
        <taxon>Bacteria</taxon>
        <taxon>Bacillati</taxon>
        <taxon>Bacillota</taxon>
        <taxon>Clostridia</taxon>
        <taxon>Lutisporales</taxon>
        <taxon>Lutisporaceae</taxon>
        <taxon>Lutispora</taxon>
    </lineage>
</organism>
<dbReference type="CDD" id="cd02511">
    <property type="entry name" value="Beta4Glucosyltransferase"/>
    <property type="match status" value="1"/>
</dbReference>
<keyword evidence="6" id="KW-0175">Coiled coil</keyword>
<dbReference type="InterPro" id="IPR029044">
    <property type="entry name" value="Nucleotide-diphossugar_trans"/>
</dbReference>
<dbReference type="RefSeq" id="WP_255226116.1">
    <property type="nucleotide sequence ID" value="NZ_JAJEKE010000002.1"/>
</dbReference>
<comment type="pathway">
    <text evidence="1">Cell wall biogenesis; cell wall polysaccharide biosynthesis.</text>
</comment>
<dbReference type="PANTHER" id="PTHR43179:SF12">
    <property type="entry name" value="GALACTOFURANOSYLTRANSFERASE GLFT2"/>
    <property type="match status" value="1"/>
</dbReference>
<dbReference type="Gene3D" id="3.40.50.150">
    <property type="entry name" value="Vaccinia Virus protein VP39"/>
    <property type="match status" value="1"/>
</dbReference>
<dbReference type="SUPFAM" id="SSF53335">
    <property type="entry name" value="S-adenosyl-L-methionine-dependent methyltransferases"/>
    <property type="match status" value="1"/>
</dbReference>
<dbReference type="EC" id="2.4.-.-" evidence="8"/>
<dbReference type="Pfam" id="PF00535">
    <property type="entry name" value="Glycos_transf_2"/>
    <property type="match status" value="2"/>
</dbReference>
<dbReference type="EMBL" id="JAJEKE010000002">
    <property type="protein sequence ID" value="MCQ1528597.1"/>
    <property type="molecule type" value="Genomic_DNA"/>
</dbReference>
<dbReference type="PROSITE" id="PS50005">
    <property type="entry name" value="TPR"/>
    <property type="match status" value="1"/>
</dbReference>
<dbReference type="InterPro" id="IPR011990">
    <property type="entry name" value="TPR-like_helical_dom_sf"/>
</dbReference>
<dbReference type="SMART" id="SM00028">
    <property type="entry name" value="TPR"/>
    <property type="match status" value="5"/>
</dbReference>
<dbReference type="Gene3D" id="3.90.550.10">
    <property type="entry name" value="Spore Coat Polysaccharide Biosynthesis Protein SpsA, Chain A"/>
    <property type="match status" value="2"/>
</dbReference>
<gene>
    <name evidence="8" type="ORF">LJD61_03440</name>
</gene>
<dbReference type="InterPro" id="IPR019734">
    <property type="entry name" value="TPR_rpt"/>
</dbReference>
<dbReference type="CDD" id="cd02440">
    <property type="entry name" value="AdoMet_MTases"/>
    <property type="match status" value="1"/>
</dbReference>
<dbReference type="SUPFAM" id="SSF53448">
    <property type="entry name" value="Nucleotide-diphospho-sugar transferases"/>
    <property type="match status" value="2"/>
</dbReference>
<evidence type="ECO:0000256" key="5">
    <source>
        <dbReference type="PROSITE-ProRule" id="PRU00339"/>
    </source>
</evidence>
<evidence type="ECO:0000256" key="4">
    <source>
        <dbReference type="ARBA" id="ARBA00022679"/>
    </source>
</evidence>
<evidence type="ECO:0000313" key="8">
    <source>
        <dbReference type="EMBL" id="MCQ1528597.1"/>
    </source>
</evidence>
<dbReference type="InterPro" id="IPR001173">
    <property type="entry name" value="Glyco_trans_2-like"/>
</dbReference>
<dbReference type="InterPro" id="IPR029063">
    <property type="entry name" value="SAM-dependent_MTases_sf"/>
</dbReference>
<feature type="coiled-coil region" evidence="6">
    <location>
        <begin position="355"/>
        <end position="387"/>
    </location>
</feature>
<keyword evidence="3 8" id="KW-0328">Glycosyltransferase</keyword>
<dbReference type="PANTHER" id="PTHR43179">
    <property type="entry name" value="RHAMNOSYLTRANSFERASE WBBL"/>
    <property type="match status" value="1"/>
</dbReference>
<comment type="similarity">
    <text evidence="2">Belongs to the glycosyltransferase 2 family.</text>
</comment>
<dbReference type="CDD" id="cd04186">
    <property type="entry name" value="GT_2_like_c"/>
    <property type="match status" value="1"/>
</dbReference>